<gene>
    <name evidence="1" type="ORF">JD292_04525</name>
</gene>
<dbReference type="AlphaFoldDB" id="A0A934UXV2"/>
<comment type="caution">
    <text evidence="1">The sequence shown here is derived from an EMBL/GenBank/DDBJ whole genome shotgun (WGS) entry which is preliminary data.</text>
</comment>
<dbReference type="Proteomes" id="UP000618733">
    <property type="component" value="Unassembled WGS sequence"/>
</dbReference>
<sequence length="237" mass="26006">MSELLPRPDRSRFPELVAGETWVREIPAGTMLTRIYRAGGAHPVEWHTFREYGPLDGRFDPQPEPIGEHPGAGVLYTVLESRLSDAGQRERHGEADPLEEAVSGPFAAALLEVFQAQRMIRRSAGTPVLALFEVARSLHLLDLADSDWVAVAHGNGAISAGDRSRSREWARAIRAHYPEIDGLVSASSLVPSARLATLWEPARSAIPEHPLALIPLERDELTGVIDAIADRYGYILV</sequence>
<evidence type="ECO:0008006" key="3">
    <source>
        <dbReference type="Google" id="ProtNLM"/>
    </source>
</evidence>
<organism evidence="1 2">
    <name type="scientific">Leucobacter edaphi</name>
    <dbReference type="NCBI Taxonomy" id="2796472"/>
    <lineage>
        <taxon>Bacteria</taxon>
        <taxon>Bacillati</taxon>
        <taxon>Actinomycetota</taxon>
        <taxon>Actinomycetes</taxon>
        <taxon>Micrococcales</taxon>
        <taxon>Microbacteriaceae</taxon>
        <taxon>Leucobacter</taxon>
    </lineage>
</organism>
<evidence type="ECO:0000313" key="1">
    <source>
        <dbReference type="EMBL" id="MBK0421337.1"/>
    </source>
</evidence>
<keyword evidence="2" id="KW-1185">Reference proteome</keyword>
<evidence type="ECO:0000313" key="2">
    <source>
        <dbReference type="Proteomes" id="UP000618733"/>
    </source>
</evidence>
<proteinExistence type="predicted"/>
<accession>A0A934UXV2</accession>
<dbReference type="RefSeq" id="WP_200131498.1">
    <property type="nucleotide sequence ID" value="NZ_JAEHOI010000002.1"/>
</dbReference>
<name>A0A934UXV2_9MICO</name>
<reference evidence="1" key="1">
    <citation type="submission" date="2020-12" db="EMBL/GenBank/DDBJ databases">
        <title>Leucobacter sp. CAS2, isolated from Chromium sludge.</title>
        <authorList>
            <person name="Xu Z."/>
        </authorList>
    </citation>
    <scope>NUCLEOTIDE SEQUENCE</scope>
    <source>
        <strain evidence="1">CSA2</strain>
    </source>
</reference>
<dbReference type="EMBL" id="JAEHOI010000002">
    <property type="protein sequence ID" value="MBK0421337.1"/>
    <property type="molecule type" value="Genomic_DNA"/>
</dbReference>
<protein>
    <recommendedName>
        <fullName evidence="3">RES domain-containing protein</fullName>
    </recommendedName>
</protein>